<evidence type="ECO:0000313" key="2">
    <source>
        <dbReference type="Proteomes" id="UP000050509"/>
    </source>
</evidence>
<dbReference type="Proteomes" id="UP000050509">
    <property type="component" value="Unassembled WGS sequence"/>
</dbReference>
<name>A0A0P9H692_9CHLR</name>
<protein>
    <recommendedName>
        <fullName evidence="3">PhoD-like phosphatase metallophosphatase domain-containing protein</fullName>
    </recommendedName>
</protein>
<comment type="caution">
    <text evidence="1">The sequence shown here is derived from an EMBL/GenBank/DDBJ whole genome shotgun (WGS) entry which is preliminary data.</text>
</comment>
<feature type="non-terminal residue" evidence="1">
    <location>
        <position position="1"/>
    </location>
</feature>
<gene>
    <name evidence="1" type="ORF">SE17_32830</name>
</gene>
<evidence type="ECO:0008006" key="3">
    <source>
        <dbReference type="Google" id="ProtNLM"/>
    </source>
</evidence>
<organism evidence="1 2">
    <name type="scientific">Kouleothrix aurantiaca</name>
    <dbReference type="NCBI Taxonomy" id="186479"/>
    <lineage>
        <taxon>Bacteria</taxon>
        <taxon>Bacillati</taxon>
        <taxon>Chloroflexota</taxon>
        <taxon>Chloroflexia</taxon>
        <taxon>Chloroflexales</taxon>
        <taxon>Roseiflexineae</taxon>
        <taxon>Roseiflexaceae</taxon>
        <taxon>Kouleothrix</taxon>
    </lineage>
</organism>
<dbReference type="SUPFAM" id="SSF56300">
    <property type="entry name" value="Metallo-dependent phosphatases"/>
    <property type="match status" value="1"/>
</dbReference>
<dbReference type="Gene3D" id="3.60.21.70">
    <property type="entry name" value="PhoD-like phosphatase"/>
    <property type="match status" value="1"/>
</dbReference>
<evidence type="ECO:0000313" key="1">
    <source>
        <dbReference type="EMBL" id="KPV49402.1"/>
    </source>
</evidence>
<dbReference type="AlphaFoldDB" id="A0A0P9H692"/>
<dbReference type="EMBL" id="LJCR01001992">
    <property type="protein sequence ID" value="KPV49402.1"/>
    <property type="molecule type" value="Genomic_DNA"/>
</dbReference>
<sequence length="330" mass="36495">PTHFIFPSSAAALAEKFEADYRRNWLGPEGYARMLAAAPRLLIPDDHEYWNNYPSTVPYISNTWTAGGRDSWQRAAQAMYSAFQHSYAEPLGSAHTLDIAPLSFFLADGRTSRDRDLRGTLSPAELGELDRWVQHVIDQKLYGVFVSGQTLLAEPAGMLTGAVADYELTNYGDYAAVVRALTRLVDAGRDVLCLTGDVHWGRMTEVRDQVSGRIALREIIASPASLVAMPVADQIAGARSAISRWFGGTPNPWPRHPDPKRPPAYFASQVTANRFACVDPTTHMQRGNHAAMLSFRQSGGGLDLRVTYYPLSLDTTTRQPVVLGPFRLRM</sequence>
<proteinExistence type="predicted"/>
<keyword evidence="2" id="KW-1185">Reference proteome</keyword>
<dbReference type="InterPro" id="IPR029052">
    <property type="entry name" value="Metallo-depent_PP-like"/>
</dbReference>
<reference evidence="1 2" key="1">
    <citation type="submission" date="2015-09" db="EMBL/GenBank/DDBJ databases">
        <title>Draft genome sequence of Kouleothrix aurantiaca JCM 19913.</title>
        <authorList>
            <person name="Hemp J."/>
        </authorList>
    </citation>
    <scope>NUCLEOTIDE SEQUENCE [LARGE SCALE GENOMIC DNA]</scope>
    <source>
        <strain evidence="1 2">COM-B</strain>
    </source>
</reference>
<dbReference type="InterPro" id="IPR038607">
    <property type="entry name" value="PhoD-like_sf"/>
</dbReference>
<accession>A0A0P9H692</accession>